<organism evidence="1 2">
    <name type="scientific">Lithocarpus litseifolius</name>
    <dbReference type="NCBI Taxonomy" id="425828"/>
    <lineage>
        <taxon>Eukaryota</taxon>
        <taxon>Viridiplantae</taxon>
        <taxon>Streptophyta</taxon>
        <taxon>Embryophyta</taxon>
        <taxon>Tracheophyta</taxon>
        <taxon>Spermatophyta</taxon>
        <taxon>Magnoliopsida</taxon>
        <taxon>eudicotyledons</taxon>
        <taxon>Gunneridae</taxon>
        <taxon>Pentapetalae</taxon>
        <taxon>rosids</taxon>
        <taxon>fabids</taxon>
        <taxon>Fagales</taxon>
        <taxon>Fagaceae</taxon>
        <taxon>Lithocarpus</taxon>
    </lineage>
</organism>
<keyword evidence="2" id="KW-1185">Reference proteome</keyword>
<evidence type="ECO:0008006" key="3">
    <source>
        <dbReference type="Google" id="ProtNLM"/>
    </source>
</evidence>
<accession>A0AAW2DJ23</accession>
<name>A0AAW2DJ23_9ROSI</name>
<reference evidence="1 2" key="1">
    <citation type="submission" date="2024-01" db="EMBL/GenBank/DDBJ databases">
        <title>A telomere-to-telomere, gap-free genome of sweet tea (Lithocarpus litseifolius).</title>
        <authorList>
            <person name="Zhou J."/>
        </authorList>
    </citation>
    <scope>NUCLEOTIDE SEQUENCE [LARGE SCALE GENOMIC DNA]</scope>
    <source>
        <strain evidence="1">Zhou-2022a</strain>
        <tissue evidence="1">Leaf</tissue>
    </source>
</reference>
<proteinExistence type="predicted"/>
<evidence type="ECO:0000313" key="2">
    <source>
        <dbReference type="Proteomes" id="UP001459277"/>
    </source>
</evidence>
<dbReference type="EMBL" id="JAZDWU010000003">
    <property type="protein sequence ID" value="KAL0009175.1"/>
    <property type="molecule type" value="Genomic_DNA"/>
</dbReference>
<comment type="caution">
    <text evidence="1">The sequence shown here is derived from an EMBL/GenBank/DDBJ whole genome shotgun (WGS) entry which is preliminary data.</text>
</comment>
<gene>
    <name evidence="1" type="ORF">SO802_010677</name>
</gene>
<dbReference type="AlphaFoldDB" id="A0AAW2DJ23"/>
<protein>
    <recommendedName>
        <fullName evidence="3">WW domain-containing protein</fullName>
    </recommendedName>
</protein>
<dbReference type="Proteomes" id="UP001459277">
    <property type="component" value="Unassembled WGS sequence"/>
</dbReference>
<evidence type="ECO:0000313" key="1">
    <source>
        <dbReference type="EMBL" id="KAL0009175.1"/>
    </source>
</evidence>
<sequence length="185" mass="20354">MELKYNTLSVLNETMTALGTQRVLYLSSIDRGLGLKINNVSSLVRVLNGYNKEDQHRTVGNDSNSEKSTALIARDLHGGGSNSFSSSTSKLVVDSQELDLDLQVPNGWEKRLDLKSGKVYLQRCSTPNSPSISDKKHQINSTVPRLQDLNFPPSPLKITLNLFDETPLDLNLVSSSSSSNNYLSV</sequence>